<dbReference type="RefSeq" id="WP_253777096.1">
    <property type="nucleotide sequence ID" value="NZ_BAAAVE010000023.1"/>
</dbReference>
<dbReference type="SUPFAM" id="SSF55729">
    <property type="entry name" value="Acyl-CoA N-acyltransferases (Nat)"/>
    <property type="match status" value="1"/>
</dbReference>
<comment type="caution">
    <text evidence="2">The sequence shown here is derived from an EMBL/GenBank/DDBJ whole genome shotgun (WGS) entry which is preliminary data.</text>
</comment>
<evidence type="ECO:0000259" key="1">
    <source>
        <dbReference type="PROSITE" id="PS51186"/>
    </source>
</evidence>
<name>A0ABT1KAR2_9ACTN</name>
<dbReference type="Pfam" id="PF13302">
    <property type="entry name" value="Acetyltransf_3"/>
    <property type="match status" value="1"/>
</dbReference>
<accession>A0ABT1KAR2</accession>
<dbReference type="InterPro" id="IPR016181">
    <property type="entry name" value="Acyl_CoA_acyltransferase"/>
</dbReference>
<dbReference type="EMBL" id="JAMZEC010000001">
    <property type="protein sequence ID" value="MCP2351108.1"/>
    <property type="molecule type" value="Genomic_DNA"/>
</dbReference>
<dbReference type="GO" id="GO:0047663">
    <property type="term" value="F:aminoglycoside 6'-N-acetyltransferase activity"/>
    <property type="evidence" value="ECO:0007669"/>
    <property type="project" value="UniProtKB-EC"/>
</dbReference>
<dbReference type="PANTHER" id="PTHR43441:SF11">
    <property type="entry name" value="RIBOSOMAL-PROTEIN-SERINE ACETYLTRANSFERASE"/>
    <property type="match status" value="1"/>
</dbReference>
<sequence length="182" mass="20491">MTRVTLRPVRESDLAVFEEEFGTPAGRSELQWFGFRSPGRDRRAYAENGMLHDDGGTLTVCAGEGDGGDGDVAGRVDWGRASGWGPPAESWCWTIGILLRPAFRGRGIGTEAQRRLVAYLFDHTRAHRVQAYTDTRNRAEQRALEKAGFRREGVLREAQWRAGAWHDQLLYALLRTDPHRPV</sequence>
<proteinExistence type="predicted"/>
<dbReference type="InterPro" id="IPR051908">
    <property type="entry name" value="Ribosomal_N-acetyltransferase"/>
</dbReference>
<keyword evidence="2" id="KW-0012">Acyltransferase</keyword>
<evidence type="ECO:0000313" key="2">
    <source>
        <dbReference type="EMBL" id="MCP2351108.1"/>
    </source>
</evidence>
<dbReference type="EC" id="2.3.1.82" evidence="2"/>
<dbReference type="InterPro" id="IPR000182">
    <property type="entry name" value="GNAT_dom"/>
</dbReference>
<gene>
    <name evidence="2" type="ORF">HD595_007230</name>
</gene>
<organism evidence="2 3">
    <name type="scientific">Nonomuraea roseoviolacea subsp. carminata</name>
    <dbReference type="NCBI Taxonomy" id="160689"/>
    <lineage>
        <taxon>Bacteria</taxon>
        <taxon>Bacillati</taxon>
        <taxon>Actinomycetota</taxon>
        <taxon>Actinomycetes</taxon>
        <taxon>Streptosporangiales</taxon>
        <taxon>Streptosporangiaceae</taxon>
        <taxon>Nonomuraea</taxon>
    </lineage>
</organism>
<dbReference type="Proteomes" id="UP001320766">
    <property type="component" value="Unassembled WGS sequence"/>
</dbReference>
<feature type="domain" description="N-acetyltransferase" evidence="1">
    <location>
        <begin position="4"/>
        <end position="176"/>
    </location>
</feature>
<evidence type="ECO:0000313" key="3">
    <source>
        <dbReference type="Proteomes" id="UP001320766"/>
    </source>
</evidence>
<dbReference type="PANTHER" id="PTHR43441">
    <property type="entry name" value="RIBOSOMAL-PROTEIN-SERINE ACETYLTRANSFERASE"/>
    <property type="match status" value="1"/>
</dbReference>
<dbReference type="PROSITE" id="PS51186">
    <property type="entry name" value="GNAT"/>
    <property type="match status" value="1"/>
</dbReference>
<keyword evidence="3" id="KW-1185">Reference proteome</keyword>
<keyword evidence="2" id="KW-0808">Transferase</keyword>
<protein>
    <submittedName>
        <fullName evidence="2">Aminoglycoside 6'-N-acetyltransferase</fullName>
        <ecNumber evidence="2">2.3.1.82</ecNumber>
    </submittedName>
</protein>
<dbReference type="Gene3D" id="3.40.630.30">
    <property type="match status" value="1"/>
</dbReference>
<reference evidence="2 3" key="1">
    <citation type="submission" date="2022-06" db="EMBL/GenBank/DDBJ databases">
        <title>Sequencing the genomes of 1000 actinobacteria strains.</title>
        <authorList>
            <person name="Klenk H.-P."/>
        </authorList>
    </citation>
    <scope>NUCLEOTIDE SEQUENCE [LARGE SCALE GENOMIC DNA]</scope>
    <source>
        <strain evidence="2 3">DSM 44170</strain>
    </source>
</reference>